<name>A0A432LSF1_9GAMM</name>
<keyword evidence="3" id="KW-1133">Transmembrane helix</keyword>
<keyword evidence="6" id="KW-1185">Reference proteome</keyword>
<evidence type="ECO:0000313" key="6">
    <source>
        <dbReference type="Proteomes" id="UP000267077"/>
    </source>
</evidence>
<keyword evidence="3" id="KW-0812">Transmembrane</keyword>
<evidence type="ECO:0000259" key="4">
    <source>
        <dbReference type="Pfam" id="PF04799"/>
    </source>
</evidence>
<dbReference type="InterPro" id="IPR006884">
    <property type="entry name" value="Fzo/mitofusin_HR2"/>
</dbReference>
<feature type="domain" description="Fzo/mitofusin HR2" evidence="4">
    <location>
        <begin position="119"/>
        <end position="190"/>
    </location>
</feature>
<feature type="coiled-coil region" evidence="1">
    <location>
        <begin position="170"/>
        <end position="197"/>
    </location>
</feature>
<protein>
    <recommendedName>
        <fullName evidence="4">Fzo/mitofusin HR2 domain-containing protein</fullName>
    </recommendedName>
</protein>
<accession>A0A432LSF1</accession>
<dbReference type="AlphaFoldDB" id="A0A432LSF1"/>
<dbReference type="Proteomes" id="UP000267077">
    <property type="component" value="Unassembled WGS sequence"/>
</dbReference>
<feature type="compositionally biased region" description="Basic residues" evidence="2">
    <location>
        <begin position="1"/>
        <end position="30"/>
    </location>
</feature>
<evidence type="ECO:0000256" key="3">
    <source>
        <dbReference type="SAM" id="Phobius"/>
    </source>
</evidence>
<feature type="transmembrane region" description="Helical" evidence="3">
    <location>
        <begin position="206"/>
        <end position="225"/>
    </location>
</feature>
<evidence type="ECO:0000313" key="5">
    <source>
        <dbReference type="EMBL" id="RUL63148.1"/>
    </source>
</evidence>
<keyword evidence="1" id="KW-0175">Coiled coil</keyword>
<dbReference type="EMBL" id="RYZR01000006">
    <property type="protein sequence ID" value="RUL63148.1"/>
    <property type="molecule type" value="Genomic_DNA"/>
</dbReference>
<feature type="region of interest" description="Disordered" evidence="2">
    <location>
        <begin position="1"/>
        <end position="31"/>
    </location>
</feature>
<feature type="region of interest" description="Disordered" evidence="2">
    <location>
        <begin position="47"/>
        <end position="79"/>
    </location>
</feature>
<dbReference type="GO" id="GO:0016020">
    <property type="term" value="C:membrane"/>
    <property type="evidence" value="ECO:0007669"/>
    <property type="project" value="InterPro"/>
</dbReference>
<dbReference type="GO" id="GO:0008053">
    <property type="term" value="P:mitochondrial fusion"/>
    <property type="evidence" value="ECO:0007669"/>
    <property type="project" value="InterPro"/>
</dbReference>
<gene>
    <name evidence="5" type="ORF">EKH79_12105</name>
</gene>
<dbReference type="Pfam" id="PF04799">
    <property type="entry name" value="Fzo_mitofusin"/>
    <property type="match status" value="1"/>
</dbReference>
<organism evidence="5 6">
    <name type="scientific">Dyella dinghuensis</name>
    <dbReference type="NCBI Taxonomy" id="1920169"/>
    <lineage>
        <taxon>Bacteria</taxon>
        <taxon>Pseudomonadati</taxon>
        <taxon>Pseudomonadota</taxon>
        <taxon>Gammaproteobacteria</taxon>
        <taxon>Lysobacterales</taxon>
        <taxon>Rhodanobacteraceae</taxon>
        <taxon>Dyella</taxon>
    </lineage>
</organism>
<reference evidence="5 6" key="1">
    <citation type="submission" date="2018-12" db="EMBL/GenBank/DDBJ databases">
        <title>Dyella dinghuensis sp. nov. DHOA06 and Dyella choica sp. nov. 4M-K27, isolated from forest soil.</title>
        <authorList>
            <person name="Qiu L.-H."/>
            <person name="Gao Z.-H."/>
        </authorList>
    </citation>
    <scope>NUCLEOTIDE SEQUENCE [LARGE SCALE GENOMIC DNA]</scope>
    <source>
        <strain evidence="5 6">DHOA06</strain>
    </source>
</reference>
<evidence type="ECO:0000256" key="2">
    <source>
        <dbReference type="SAM" id="MobiDB-lite"/>
    </source>
</evidence>
<sequence>MEHYQRKLSARHVRGHLQRSRKRRHSRYERRRPGVCAVARGASFFADGRTGKPDADADGGFRTNADADADAGTATGATRASSVTREKTVAMDRQEFEALIVKINMFAAGLNQMGDRLIKESNLSTQHMNHAASSLANIADQTATRVSDQLQQTASRTIAAGANAVVEVLLKQLGNGVGQLNRSIDQLERRVAAADRAHIATAWKGFVGLLTGGLAVIALTAYFSWSAHQTAQRANQQIQWVSLINAAETNGKLAPCPDADGLCALIGKKWVKLD</sequence>
<proteinExistence type="predicted"/>
<dbReference type="GO" id="GO:0003924">
    <property type="term" value="F:GTPase activity"/>
    <property type="evidence" value="ECO:0007669"/>
    <property type="project" value="InterPro"/>
</dbReference>
<comment type="caution">
    <text evidence="5">The sequence shown here is derived from an EMBL/GenBank/DDBJ whole genome shotgun (WGS) entry which is preliminary data.</text>
</comment>
<keyword evidence="3" id="KW-0472">Membrane</keyword>
<evidence type="ECO:0000256" key="1">
    <source>
        <dbReference type="SAM" id="Coils"/>
    </source>
</evidence>